<evidence type="ECO:0000313" key="2">
    <source>
        <dbReference type="Proteomes" id="UP000002363"/>
    </source>
</evidence>
<dbReference type="STRING" id="716541.ECL_01549"/>
<dbReference type="eggNOG" id="COG3519">
    <property type="taxonomic scope" value="Bacteria"/>
</dbReference>
<dbReference type="PATRIC" id="fig|716541.4.peg.1787"/>
<sequence>MIVESKLLEYYNRELAYLREMGAEFAERYPKVAGRLGMRGIEVADPYTERLMEGFAFLTSRVQMKMDAEFPRFSQRLLEMIAPNYLAPTPSMAIAEIQPDSSRGDLSNGFIVPRGTMMDSLALKKTGVTCSYTTAHEVNLLPLKIDKVELGGVPADLPLTQLGLGQQGISSALRIRIACDGPQNLGHLDFDRLEFFLSGPDIEALKLLELVMEHHVGVVCQTVSKHPQRDVLASDALRQEGFDADQSLLPDDLRNFDGYRLLQEYFAFPARFRFISLSGLSKLIQRCENEKAFDIFILLDKTDEQLERVVDASHLALHCTPVINLFPKVAARQKLSEGQHEYHLVVDNIRPLDYEIYAVNKIYGSADGQRDDQTFRPFWSTWSGDAGNYGAYFSLRREQRVLSEHALRYGTRTGYIGSEVFVSLVDEQHAPWQENLRYISAEVLCTSRDLPLMLQQELGQFIMADSMPVKSLTLRKGPTPPRPALAEGFSTWRLISQLQMNYLSLMDSENEEGAAALRQLLGLYANLAETPVARQVEGVRHCVLEPVHRRVPEPGPVVFARGIGITLTVDERAFSGASPWLFGSVLERLFARLVSINSFTEFTLKSQQRGEIGYWAPRMGKRALV</sequence>
<dbReference type="KEGG" id="enc:ECL_01549"/>
<dbReference type="PIRSF" id="PIRSF028304">
    <property type="entry name" value="UCP028304"/>
    <property type="match status" value="1"/>
</dbReference>
<dbReference type="HOGENOM" id="CLU_028593_2_0_6"/>
<keyword evidence="2" id="KW-1185">Reference proteome</keyword>
<dbReference type="PANTHER" id="PTHR35370">
    <property type="entry name" value="CYTOPLASMIC PROTEIN-RELATED-RELATED"/>
    <property type="match status" value="1"/>
</dbReference>
<proteinExistence type="predicted"/>
<evidence type="ECO:0000313" key="1">
    <source>
        <dbReference type="EMBL" id="ADF61108.1"/>
    </source>
</evidence>
<dbReference type="EMBL" id="CP001918">
    <property type="protein sequence ID" value="ADF61108.1"/>
    <property type="molecule type" value="Genomic_DNA"/>
</dbReference>
<protein>
    <submittedName>
        <fullName evidence="1">Type VI secretion system protein ImpG</fullName>
    </submittedName>
</protein>
<organism evidence="1 2">
    <name type="scientific">Enterobacter cloacae subsp. cloacae (strain ATCC 13047 / DSM 30054 / NBRC 13535 / NCTC 10005 / WDCM 00083 / NCDC 279-56)</name>
    <dbReference type="NCBI Taxonomy" id="716541"/>
    <lineage>
        <taxon>Bacteria</taxon>
        <taxon>Pseudomonadati</taxon>
        <taxon>Pseudomonadota</taxon>
        <taxon>Gammaproteobacteria</taxon>
        <taxon>Enterobacterales</taxon>
        <taxon>Enterobacteriaceae</taxon>
        <taxon>Enterobacter</taxon>
        <taxon>Enterobacter cloacae complex</taxon>
    </lineage>
</organism>
<name>A0A0H3CKN0_ENTCC</name>
<dbReference type="PANTHER" id="PTHR35370:SF1">
    <property type="entry name" value="TYPE VI SECRETION SYSTEM COMPONENT TSSF1"/>
    <property type="match status" value="1"/>
</dbReference>
<gene>
    <name evidence="1" type="primary">impG</name>
    <name evidence="1" type="ordered locus">ECL_01549</name>
</gene>
<dbReference type="Pfam" id="PF05947">
    <property type="entry name" value="T6SS_TssF"/>
    <property type="match status" value="1"/>
</dbReference>
<dbReference type="AlphaFoldDB" id="A0A0H3CKN0"/>
<dbReference type="InterPro" id="IPR010272">
    <property type="entry name" value="T6SS_TssF"/>
</dbReference>
<dbReference type="NCBIfam" id="TIGR03359">
    <property type="entry name" value="VI_chp_6"/>
    <property type="match status" value="1"/>
</dbReference>
<accession>A0A0H3CKN0</accession>
<dbReference type="OrthoDB" id="9763676at2"/>
<reference evidence="1 2" key="1">
    <citation type="journal article" date="2010" name="J. Bacteriol.">
        <title>Complete genome sequence of Enterobacter cloacae subsp. cloacae type strain ATCC 13047.</title>
        <authorList>
            <person name="Ren Y."/>
            <person name="Ren Y."/>
            <person name="Zhou Z."/>
            <person name="Guo X."/>
            <person name="Li Y."/>
            <person name="Feng L."/>
            <person name="Wang L."/>
        </authorList>
    </citation>
    <scope>NUCLEOTIDE SEQUENCE [LARGE SCALE GENOMIC DNA]</scope>
    <source>
        <strain evidence="2">ATCC 13047 / DSM 30054 / NBRC 13535 / NCTC 10005 / WDCM 00083 / NCDC 279-56</strain>
    </source>
</reference>
<dbReference type="EnsemblBacteria" id="ADF61108">
    <property type="protein sequence ID" value="ADF61108"/>
    <property type="gene ID" value="ECL_01549"/>
</dbReference>
<dbReference type="Proteomes" id="UP000002363">
    <property type="component" value="Chromosome"/>
</dbReference>